<sequence length="139" mass="15606">MAGRTTKQKQPQQQQQTVKKTALKRKLVQSSTKPPQQHKKMVIKKATPVLQKKKQRDVLKSLSTKHSAGRKAVRVELDRAAQDCGVSEVLRGVGKPAELTEEQQQQQRRQLRESEAKGYEEHQSAVKDAVADLAQLMSA</sequence>
<keyword evidence="2" id="KW-1185">Reference proteome</keyword>
<accession>A0ACC1IX44</accession>
<evidence type="ECO:0000313" key="1">
    <source>
        <dbReference type="EMBL" id="KAJ1902271.1"/>
    </source>
</evidence>
<proteinExistence type="predicted"/>
<comment type="caution">
    <text evidence="1">The sequence shown here is derived from an EMBL/GenBank/DDBJ whole genome shotgun (WGS) entry which is preliminary data.</text>
</comment>
<organism evidence="1 2">
    <name type="scientific">Kickxella alabastrina</name>
    <dbReference type="NCBI Taxonomy" id="61397"/>
    <lineage>
        <taxon>Eukaryota</taxon>
        <taxon>Fungi</taxon>
        <taxon>Fungi incertae sedis</taxon>
        <taxon>Zoopagomycota</taxon>
        <taxon>Kickxellomycotina</taxon>
        <taxon>Kickxellomycetes</taxon>
        <taxon>Kickxellales</taxon>
        <taxon>Kickxellaceae</taxon>
        <taxon>Kickxella</taxon>
    </lineage>
</organism>
<dbReference type="EMBL" id="JANBPG010000003">
    <property type="protein sequence ID" value="KAJ1902271.1"/>
    <property type="molecule type" value="Genomic_DNA"/>
</dbReference>
<protein>
    <submittedName>
        <fullName evidence="1">Uncharacterized protein</fullName>
    </submittedName>
</protein>
<evidence type="ECO:0000313" key="2">
    <source>
        <dbReference type="Proteomes" id="UP001150581"/>
    </source>
</evidence>
<gene>
    <name evidence="1" type="ORF">LPJ66_000158</name>
</gene>
<dbReference type="Proteomes" id="UP001150581">
    <property type="component" value="Unassembled WGS sequence"/>
</dbReference>
<name>A0ACC1IX44_9FUNG</name>
<reference evidence="1" key="1">
    <citation type="submission" date="2022-07" db="EMBL/GenBank/DDBJ databases">
        <title>Phylogenomic reconstructions and comparative analyses of Kickxellomycotina fungi.</title>
        <authorList>
            <person name="Reynolds N.K."/>
            <person name="Stajich J.E."/>
            <person name="Barry K."/>
            <person name="Grigoriev I.V."/>
            <person name="Crous P."/>
            <person name="Smith M.E."/>
        </authorList>
    </citation>
    <scope>NUCLEOTIDE SEQUENCE</scope>
    <source>
        <strain evidence="1">Benny 63K</strain>
    </source>
</reference>